<dbReference type="HOGENOM" id="CLU_2162454_0_0_1"/>
<dbReference type="EnsemblPlants" id="OMERI02G14160.1">
    <property type="protein sequence ID" value="OMERI02G14160.1"/>
    <property type="gene ID" value="OMERI02G14160"/>
</dbReference>
<reference evidence="2" key="1">
    <citation type="submission" date="2015-04" db="UniProtKB">
        <authorList>
            <consortium name="EnsemblPlants"/>
        </authorList>
    </citation>
    <scope>IDENTIFICATION</scope>
</reference>
<dbReference type="Proteomes" id="UP000008021">
    <property type="component" value="Chromosome 2"/>
</dbReference>
<sequence>MDAARYTIINLLDILFYRSRAGSCSAAAVVQQNARRTASPPLPSSTSVIPSIPAAVYGVRMAVAARWSAAAVSGSQVLGDVRVKTWRRSICSTLPYYIALLYFFAFGIFVS</sequence>
<name>A0A0E0CJJ2_9ORYZ</name>
<organism evidence="2">
    <name type="scientific">Oryza meridionalis</name>
    <dbReference type="NCBI Taxonomy" id="40149"/>
    <lineage>
        <taxon>Eukaryota</taxon>
        <taxon>Viridiplantae</taxon>
        <taxon>Streptophyta</taxon>
        <taxon>Embryophyta</taxon>
        <taxon>Tracheophyta</taxon>
        <taxon>Spermatophyta</taxon>
        <taxon>Magnoliopsida</taxon>
        <taxon>Liliopsida</taxon>
        <taxon>Poales</taxon>
        <taxon>Poaceae</taxon>
        <taxon>BOP clade</taxon>
        <taxon>Oryzoideae</taxon>
        <taxon>Oryzeae</taxon>
        <taxon>Oryzinae</taxon>
        <taxon>Oryza</taxon>
    </lineage>
</organism>
<evidence type="ECO:0000313" key="2">
    <source>
        <dbReference type="EnsemblPlants" id="OMERI02G14160.1"/>
    </source>
</evidence>
<keyword evidence="1" id="KW-0812">Transmembrane</keyword>
<keyword evidence="1" id="KW-0472">Membrane</keyword>
<proteinExistence type="predicted"/>
<keyword evidence="3" id="KW-1185">Reference proteome</keyword>
<evidence type="ECO:0000313" key="3">
    <source>
        <dbReference type="Proteomes" id="UP000008021"/>
    </source>
</evidence>
<dbReference type="Gramene" id="OMERI02G14160.1">
    <property type="protein sequence ID" value="OMERI02G14160.1"/>
    <property type="gene ID" value="OMERI02G14160"/>
</dbReference>
<keyword evidence="1" id="KW-1133">Transmembrane helix</keyword>
<evidence type="ECO:0000256" key="1">
    <source>
        <dbReference type="SAM" id="Phobius"/>
    </source>
</evidence>
<feature type="transmembrane region" description="Helical" evidence="1">
    <location>
        <begin position="94"/>
        <end position="110"/>
    </location>
</feature>
<accession>A0A0E0CJJ2</accession>
<reference evidence="2" key="2">
    <citation type="submission" date="2018-05" db="EMBL/GenBank/DDBJ databases">
        <title>OmerRS3 (Oryza meridionalis Reference Sequence Version 3).</title>
        <authorList>
            <person name="Zhang J."/>
            <person name="Kudrna D."/>
            <person name="Lee S."/>
            <person name="Talag J."/>
            <person name="Welchert J."/>
            <person name="Wing R.A."/>
        </authorList>
    </citation>
    <scope>NUCLEOTIDE SEQUENCE [LARGE SCALE GENOMIC DNA]</scope>
    <source>
        <strain evidence="2">cv. OR44</strain>
    </source>
</reference>
<dbReference type="AlphaFoldDB" id="A0A0E0CJJ2"/>
<protein>
    <submittedName>
        <fullName evidence="2">Uncharacterized protein</fullName>
    </submittedName>
</protein>